<proteinExistence type="predicted"/>
<dbReference type="Proteomes" id="UP000675881">
    <property type="component" value="Chromosome 10"/>
</dbReference>
<sequence>MAEPLDLEKHFISTSEVGNKIMNSRYVRAQKIQHYTNGRTDFTKTVELQMREEDMVKEQIRCVTNKTDGQKSSTSEVEQGPREEESTVIKVDGQTAQSYP</sequence>
<feature type="compositionally biased region" description="Polar residues" evidence="1">
    <location>
        <begin position="64"/>
        <end position="77"/>
    </location>
</feature>
<accession>A0A7R8H0Y3</accession>
<gene>
    <name evidence="2" type="ORF">LSAA_2671</name>
</gene>
<protein>
    <submittedName>
        <fullName evidence="2">(salmon louse) hypothetical protein</fullName>
    </submittedName>
</protein>
<name>A0A7R8H0Y3_LEPSM</name>
<evidence type="ECO:0000256" key="1">
    <source>
        <dbReference type="SAM" id="MobiDB-lite"/>
    </source>
</evidence>
<dbReference type="AlphaFoldDB" id="A0A7R8H0Y3"/>
<feature type="region of interest" description="Disordered" evidence="1">
    <location>
        <begin position="64"/>
        <end position="100"/>
    </location>
</feature>
<evidence type="ECO:0000313" key="2">
    <source>
        <dbReference type="EMBL" id="CAF2799724.1"/>
    </source>
</evidence>
<dbReference type="EMBL" id="HG994589">
    <property type="protein sequence ID" value="CAF2799724.1"/>
    <property type="molecule type" value="Genomic_DNA"/>
</dbReference>
<keyword evidence="3" id="KW-1185">Reference proteome</keyword>
<evidence type="ECO:0000313" key="3">
    <source>
        <dbReference type="Proteomes" id="UP000675881"/>
    </source>
</evidence>
<organism evidence="2 3">
    <name type="scientific">Lepeophtheirus salmonis</name>
    <name type="common">Salmon louse</name>
    <name type="synonym">Caligus salmonis</name>
    <dbReference type="NCBI Taxonomy" id="72036"/>
    <lineage>
        <taxon>Eukaryota</taxon>
        <taxon>Metazoa</taxon>
        <taxon>Ecdysozoa</taxon>
        <taxon>Arthropoda</taxon>
        <taxon>Crustacea</taxon>
        <taxon>Multicrustacea</taxon>
        <taxon>Hexanauplia</taxon>
        <taxon>Copepoda</taxon>
        <taxon>Siphonostomatoida</taxon>
        <taxon>Caligidae</taxon>
        <taxon>Lepeophtheirus</taxon>
    </lineage>
</organism>
<reference evidence="2" key="1">
    <citation type="submission" date="2021-02" db="EMBL/GenBank/DDBJ databases">
        <authorList>
            <person name="Bekaert M."/>
        </authorList>
    </citation>
    <scope>NUCLEOTIDE SEQUENCE</scope>
    <source>
        <strain evidence="2">IoA-00</strain>
    </source>
</reference>